<evidence type="ECO:0000313" key="5">
    <source>
        <dbReference type="EMBL" id="SPD01781.1"/>
    </source>
</evidence>
<reference evidence="5" key="1">
    <citation type="submission" date="2018-02" db="EMBL/GenBank/DDBJ databases">
        <authorList>
            <person name="Cohen D.B."/>
            <person name="Kent A.D."/>
        </authorList>
    </citation>
    <scope>NUCLEOTIDE SEQUENCE</scope>
</reference>
<keyword evidence="1" id="KW-0227">DNA damage</keyword>
<feature type="coiled-coil region" evidence="3">
    <location>
        <begin position="786"/>
        <end position="813"/>
    </location>
</feature>
<evidence type="ECO:0000256" key="3">
    <source>
        <dbReference type="SAM" id="Coils"/>
    </source>
</evidence>
<evidence type="ECO:0000256" key="2">
    <source>
        <dbReference type="ARBA" id="ARBA00023204"/>
    </source>
</evidence>
<protein>
    <recommendedName>
        <fullName evidence="4">Morc S5 domain-containing protein</fullName>
    </recommendedName>
</protein>
<proteinExistence type="predicted"/>
<dbReference type="EMBL" id="OIVN01002224">
    <property type="protein sequence ID" value="SPD01781.1"/>
    <property type="molecule type" value="Genomic_DNA"/>
</dbReference>
<dbReference type="PANTHER" id="PTHR23336">
    <property type="entry name" value="ZINC FINGER CW-TYPE COILED-COIL DOMAIN PROTEIN 3"/>
    <property type="match status" value="1"/>
</dbReference>
<dbReference type="GO" id="GO:0005634">
    <property type="term" value="C:nucleus"/>
    <property type="evidence" value="ECO:0007669"/>
    <property type="project" value="TreeGrafter"/>
</dbReference>
<organism evidence="5">
    <name type="scientific">Fagus sylvatica</name>
    <name type="common">Beechnut</name>
    <dbReference type="NCBI Taxonomy" id="28930"/>
    <lineage>
        <taxon>Eukaryota</taxon>
        <taxon>Viridiplantae</taxon>
        <taxon>Streptophyta</taxon>
        <taxon>Embryophyta</taxon>
        <taxon>Tracheophyta</taxon>
        <taxon>Spermatophyta</taxon>
        <taxon>Magnoliopsida</taxon>
        <taxon>eudicotyledons</taxon>
        <taxon>Gunneridae</taxon>
        <taxon>Pentapetalae</taxon>
        <taxon>rosids</taxon>
        <taxon>fabids</taxon>
        <taxon>Fagales</taxon>
        <taxon>Fagaceae</taxon>
        <taxon>Fagus</taxon>
    </lineage>
</organism>
<dbReference type="GO" id="GO:0016887">
    <property type="term" value="F:ATP hydrolysis activity"/>
    <property type="evidence" value="ECO:0007669"/>
    <property type="project" value="InterPro"/>
</dbReference>
<dbReference type="AlphaFoldDB" id="A0A2N9GR27"/>
<dbReference type="GO" id="GO:0006281">
    <property type="term" value="P:DNA repair"/>
    <property type="evidence" value="ECO:0007669"/>
    <property type="project" value="UniProtKB-KW"/>
</dbReference>
<keyword evidence="3" id="KW-0175">Coiled coil</keyword>
<keyword evidence="2" id="KW-0234">DNA repair</keyword>
<dbReference type="PANTHER" id="PTHR23336:SF50">
    <property type="entry name" value="PROTEIN MICRORCHIDIA 1-RELATED"/>
    <property type="match status" value="1"/>
</dbReference>
<sequence>MCVFPDGNGFKTSTMRLGADVIVFSRATSASRATQSVGLLSYTFLRTTGQDDVIVPMIDFDVSGHWAEPIIYSSLDDWSANLKIILEWSPFSSKEELLLQFEDIGPHGTKIIIYNLWLNDEGIYELSFDDDDEDIRLRDEANRGSLTKLNKKLVELQSHISYRIRYSLRDYISILYLRKFKNFSIVLRGKPVQQFNIADDLQHSKVATYKPQLGIGMKEVTVETTVGFAKEAPSIAVNGFNVYHKNRLIRPFWKVTPDGSSKGSGVIGVLEANFIEPAHDKQDFERSSLFIRLEARLKQILMDYWKCHCHLMGYQPPNFRTHQAQKEPLVQPPAGLAANMGQEVVQPIVGLPANIGQDLSNGHTGSHEQVACLDGSGSTSVDQICDENIQLFMREGHTVFFLQRCSNSKGNLKRRPKWASLLSPREGVIVDGVGLVLSCTVSLAPVMPLATPIILVKTSEAAVGPRDGQGSFAKVVVSGKEGASKERDTAVAFSSWDWGDEVVIKGKRMSEISLGGGDLEDSCKEPPPSDWVLEKLKSFGEYVGASYEGYETEFIALLMAIDARRPRHTSDEGVQKKLDWLYLGFDGALGGVLVMWDTWMVEKIDETIGHDSVSCKFRNVVDQHEWAFSGVYGLQFHKERHLMWEELAGKWLWWFGMDREALWWRVVDAKYGSSWGGWCSDVIWGPYGEAYLELFTIAQDREASVADLISFRNGTVVYDIWLVWGQWIMACSVQDLLASWLGRVGRHWCIGVWRIVPHCVMWCEEHMQKENELKQMVDNVIVHFGYVAEMEQIESLEKELKEAKMKCAQLSSYLETRKKQKIADEQTEKV</sequence>
<dbReference type="InterPro" id="IPR045261">
    <property type="entry name" value="MORC_ATPase"/>
</dbReference>
<feature type="domain" description="Morc S5" evidence="4">
    <location>
        <begin position="166"/>
        <end position="305"/>
    </location>
</feature>
<accession>A0A2N9GR27</accession>
<name>A0A2N9GR27_FAGSY</name>
<gene>
    <name evidence="5" type="ORF">FSB_LOCUS29663</name>
</gene>
<evidence type="ECO:0000259" key="4">
    <source>
        <dbReference type="Pfam" id="PF17942"/>
    </source>
</evidence>
<dbReference type="Pfam" id="PF17942">
    <property type="entry name" value="Morc6_S5"/>
    <property type="match status" value="1"/>
</dbReference>
<dbReference type="InterPro" id="IPR041006">
    <property type="entry name" value="Morc_S5"/>
</dbReference>
<evidence type="ECO:0000256" key="1">
    <source>
        <dbReference type="ARBA" id="ARBA00022763"/>
    </source>
</evidence>